<keyword evidence="1" id="KW-0812">Transmembrane</keyword>
<name>A0A857MPG8_9BACT</name>
<evidence type="ECO:0000313" key="2">
    <source>
        <dbReference type="EMBL" id="QHN43139.1"/>
    </source>
</evidence>
<keyword evidence="3" id="KW-1185">Reference proteome</keyword>
<sequence length="165" mass="18035">MKKTTIYSGSTIFLRMAVSAIGLGVLALCVYLLPIMWAEAYREWPQHGYAVRAVVVAMYVSTVPFYLGIYKGWRILDAIDAGKAFSAQVTAALRVISYAAASISLVCTLSLPFFYIWAQHVDAPGLMVIGMFLVGMPLIISVAVGILQRLLAEAVHMKSENELTV</sequence>
<dbReference type="Proteomes" id="UP001059824">
    <property type="component" value="Chromosome"/>
</dbReference>
<feature type="transmembrane region" description="Helical" evidence="1">
    <location>
        <begin position="91"/>
        <end position="117"/>
    </location>
</feature>
<dbReference type="Pfam" id="PF11188">
    <property type="entry name" value="DUF2975"/>
    <property type="match status" value="1"/>
</dbReference>
<organism evidence="2 3">
    <name type="scientific">Candidatus Mycosynbacter amalyticus</name>
    <dbReference type="NCBI Taxonomy" id="2665156"/>
    <lineage>
        <taxon>Bacteria</taxon>
        <taxon>Candidatus Saccharimonadota</taxon>
        <taxon>Candidatus Saccharimonadota incertae sedis</taxon>
        <taxon>Candidatus Mycosynbacter</taxon>
    </lineage>
</organism>
<dbReference type="EMBL" id="CP045921">
    <property type="protein sequence ID" value="QHN43139.1"/>
    <property type="molecule type" value="Genomic_DNA"/>
</dbReference>
<keyword evidence="1" id="KW-1133">Transmembrane helix</keyword>
<reference evidence="2" key="1">
    <citation type="journal article" date="2021" name="Nat. Microbiol.">
        <title>Cocultivation of an ultrasmall environmental parasitic bacterium with lytic ability against bacteria associated with wastewater foams.</title>
        <authorList>
            <person name="Batinovic S."/>
            <person name="Rose J.J.A."/>
            <person name="Ratcliffe J."/>
            <person name="Seviour R.J."/>
            <person name="Petrovski S."/>
        </authorList>
    </citation>
    <scope>NUCLEOTIDE SEQUENCE</scope>
    <source>
        <strain evidence="2">JR1</strain>
    </source>
</reference>
<gene>
    <name evidence="2" type="ORF">GII36_04800</name>
</gene>
<feature type="transmembrane region" description="Helical" evidence="1">
    <location>
        <begin position="123"/>
        <end position="147"/>
    </location>
</feature>
<dbReference type="InterPro" id="IPR021354">
    <property type="entry name" value="DUF2975"/>
</dbReference>
<dbReference type="RefSeq" id="WP_260763024.1">
    <property type="nucleotide sequence ID" value="NZ_CP045921.1"/>
</dbReference>
<feature type="transmembrane region" description="Helical" evidence="1">
    <location>
        <begin position="49"/>
        <end position="70"/>
    </location>
</feature>
<proteinExistence type="predicted"/>
<dbReference type="KEGG" id="mama:GII36_04800"/>
<feature type="transmembrane region" description="Helical" evidence="1">
    <location>
        <begin position="12"/>
        <end position="37"/>
    </location>
</feature>
<keyword evidence="1" id="KW-0472">Membrane</keyword>
<protein>
    <submittedName>
        <fullName evidence="2">DUF2975 domain-containing protein</fullName>
    </submittedName>
</protein>
<accession>A0A857MPG8</accession>
<evidence type="ECO:0000313" key="3">
    <source>
        <dbReference type="Proteomes" id="UP001059824"/>
    </source>
</evidence>
<dbReference type="AlphaFoldDB" id="A0A857MPG8"/>
<evidence type="ECO:0000256" key="1">
    <source>
        <dbReference type="SAM" id="Phobius"/>
    </source>
</evidence>